<keyword evidence="2" id="KW-1185">Reference proteome</keyword>
<accession>A0A8H5JF03</accession>
<protein>
    <submittedName>
        <fullName evidence="1">Uncharacterized protein</fullName>
    </submittedName>
</protein>
<dbReference type="InterPro" id="IPR046670">
    <property type="entry name" value="DUF6540"/>
</dbReference>
<comment type="caution">
    <text evidence="1">The sequence shown here is derived from an EMBL/GenBank/DDBJ whole genome shotgun (WGS) entry which is preliminary data.</text>
</comment>
<evidence type="ECO:0000313" key="2">
    <source>
        <dbReference type="Proteomes" id="UP000522262"/>
    </source>
</evidence>
<name>A0A8H5JF03_9HYPO</name>
<reference evidence="1 2" key="1">
    <citation type="submission" date="2020-05" db="EMBL/GenBank/DDBJ databases">
        <title>Identification and distribution of gene clusters putatively required for synthesis of sphingolipid metabolism inhibitors in phylogenetically diverse species of the filamentous fungus Fusarium.</title>
        <authorList>
            <person name="Kim H.-S."/>
            <person name="Busman M."/>
            <person name="Brown D.W."/>
            <person name="Divon H."/>
            <person name="Uhlig S."/>
            <person name="Proctor R.H."/>
        </authorList>
    </citation>
    <scope>NUCLEOTIDE SEQUENCE [LARGE SCALE GENOMIC DNA]</scope>
    <source>
        <strain evidence="1 2">NRRL 53147</strain>
    </source>
</reference>
<dbReference type="Pfam" id="PF20174">
    <property type="entry name" value="DUF6540"/>
    <property type="match status" value="1"/>
</dbReference>
<dbReference type="AlphaFoldDB" id="A0A8H5JF03"/>
<gene>
    <name evidence="1" type="ORF">FMEXI_2127</name>
</gene>
<proteinExistence type="predicted"/>
<organism evidence="1 2">
    <name type="scientific">Fusarium mexicanum</name>
    <dbReference type="NCBI Taxonomy" id="751941"/>
    <lineage>
        <taxon>Eukaryota</taxon>
        <taxon>Fungi</taxon>
        <taxon>Dikarya</taxon>
        <taxon>Ascomycota</taxon>
        <taxon>Pezizomycotina</taxon>
        <taxon>Sordariomycetes</taxon>
        <taxon>Hypocreomycetidae</taxon>
        <taxon>Hypocreales</taxon>
        <taxon>Nectriaceae</taxon>
        <taxon>Fusarium</taxon>
        <taxon>Fusarium fujikuroi species complex</taxon>
    </lineage>
</organism>
<dbReference type="Proteomes" id="UP000522262">
    <property type="component" value="Unassembled WGS sequence"/>
</dbReference>
<evidence type="ECO:0000313" key="1">
    <source>
        <dbReference type="EMBL" id="KAF5554143.1"/>
    </source>
</evidence>
<sequence>MTVRTLYLAKYGGGANQRAHFALFIPNADCDRGTLGQDYRSQKTVGTVIHVVGEPVMSGFAFEIKRNYNGQTSKELKQLVPLGKVDVANLYEPTSTTMVKEYVPRGIIERQAASVPPPPRGQNVRAPIDGVNTKRCQEWTMEVLILLAQNQLIPQEAVDIAQAERDPPTKGIFGYRG</sequence>
<dbReference type="EMBL" id="JAAOAM010000046">
    <property type="protein sequence ID" value="KAF5554143.1"/>
    <property type="molecule type" value="Genomic_DNA"/>
</dbReference>